<dbReference type="PANTHER" id="PTHR43133">
    <property type="entry name" value="RNA POLYMERASE ECF-TYPE SIGMA FACTO"/>
    <property type="match status" value="1"/>
</dbReference>
<dbReference type="Gene3D" id="1.10.1740.10">
    <property type="match status" value="1"/>
</dbReference>
<dbReference type="Gene3D" id="1.10.10.10">
    <property type="entry name" value="Winged helix-like DNA-binding domain superfamily/Winged helix DNA-binding domain"/>
    <property type="match status" value="1"/>
</dbReference>
<feature type="domain" description="RNA polymerase sigma factor 70 region 4 type 2" evidence="5">
    <location>
        <begin position="128"/>
        <end position="178"/>
    </location>
</feature>
<dbReference type="SUPFAM" id="SSF88946">
    <property type="entry name" value="Sigma2 domain of RNA polymerase sigma factors"/>
    <property type="match status" value="1"/>
</dbReference>
<name>A0ABQ0ZMU5_9BACT</name>
<sequence>MSLSGMERIHILWEQIVQEDDKEAFAELYNLFIDDLYRYGSKLSPDEGMVKDSIQEVFLDLYDKRKKSNITRNLRLYLIVALKRVLIRKLQKYRRLEKRQINDVDMFDVQYSFEEQYMEEEASNMVLEKVRRIITGLPAKQKEIIYLRFNLSLEYAEISSMLGISVESVRKQVYRAIKSVRESIDYPDLLLLFFLSYNTNGSPHTA</sequence>
<protein>
    <submittedName>
        <fullName evidence="6">DNA-directed RNA polymerase sigma-70 factor</fullName>
    </submittedName>
</protein>
<keyword evidence="4" id="KW-0804">Transcription</keyword>
<comment type="similarity">
    <text evidence="1">Belongs to the sigma-70 factor family. ECF subfamily.</text>
</comment>
<keyword evidence="6" id="KW-0240">DNA-directed RNA polymerase</keyword>
<reference evidence="6 7" key="1">
    <citation type="submission" date="2019-10" db="EMBL/GenBank/DDBJ databases">
        <title>Prolixibacter strains distinguished by the presence of nitrate reductase genes were adept at nitrate-dependent anaerobic corrosion of metallic iron and carbon steel.</title>
        <authorList>
            <person name="Iino T."/>
            <person name="Shono N."/>
            <person name="Ito K."/>
            <person name="Nakamura R."/>
            <person name="Sueoka K."/>
            <person name="Harayama S."/>
            <person name="Ohkuma M."/>
        </authorList>
    </citation>
    <scope>NUCLEOTIDE SEQUENCE [LARGE SCALE GENOMIC DNA]</scope>
    <source>
        <strain evidence="6 7">MIC1-1</strain>
    </source>
</reference>
<dbReference type="Pfam" id="PF08281">
    <property type="entry name" value="Sigma70_r4_2"/>
    <property type="match status" value="1"/>
</dbReference>
<gene>
    <name evidence="6" type="ORF">JCM18694_29720</name>
</gene>
<dbReference type="EMBL" id="BLAU01000001">
    <property type="protein sequence ID" value="GET22726.1"/>
    <property type="molecule type" value="Genomic_DNA"/>
</dbReference>
<evidence type="ECO:0000259" key="5">
    <source>
        <dbReference type="Pfam" id="PF08281"/>
    </source>
</evidence>
<dbReference type="InterPro" id="IPR013249">
    <property type="entry name" value="RNA_pol_sigma70_r4_t2"/>
</dbReference>
<dbReference type="Proteomes" id="UP000396862">
    <property type="component" value="Unassembled WGS sequence"/>
</dbReference>
<evidence type="ECO:0000256" key="3">
    <source>
        <dbReference type="ARBA" id="ARBA00023082"/>
    </source>
</evidence>
<evidence type="ECO:0000313" key="7">
    <source>
        <dbReference type="Proteomes" id="UP000396862"/>
    </source>
</evidence>
<evidence type="ECO:0000313" key="6">
    <source>
        <dbReference type="EMBL" id="GET22726.1"/>
    </source>
</evidence>
<dbReference type="GO" id="GO:0000428">
    <property type="term" value="C:DNA-directed RNA polymerase complex"/>
    <property type="evidence" value="ECO:0007669"/>
    <property type="project" value="UniProtKB-KW"/>
</dbReference>
<proteinExistence type="inferred from homology"/>
<evidence type="ECO:0000256" key="1">
    <source>
        <dbReference type="ARBA" id="ARBA00010641"/>
    </source>
</evidence>
<evidence type="ECO:0000256" key="2">
    <source>
        <dbReference type="ARBA" id="ARBA00023015"/>
    </source>
</evidence>
<dbReference type="NCBIfam" id="TIGR02937">
    <property type="entry name" value="sigma70-ECF"/>
    <property type="match status" value="1"/>
</dbReference>
<organism evidence="6 7">
    <name type="scientific">Prolixibacter denitrificans</name>
    <dbReference type="NCBI Taxonomy" id="1541063"/>
    <lineage>
        <taxon>Bacteria</taxon>
        <taxon>Pseudomonadati</taxon>
        <taxon>Bacteroidota</taxon>
        <taxon>Bacteroidia</taxon>
        <taxon>Marinilabiliales</taxon>
        <taxon>Prolixibacteraceae</taxon>
        <taxon>Prolixibacter</taxon>
    </lineage>
</organism>
<evidence type="ECO:0000256" key="4">
    <source>
        <dbReference type="ARBA" id="ARBA00023163"/>
    </source>
</evidence>
<accession>A0ABQ0ZMU5</accession>
<dbReference type="InterPro" id="IPR039425">
    <property type="entry name" value="RNA_pol_sigma-70-like"/>
</dbReference>
<dbReference type="PANTHER" id="PTHR43133:SF46">
    <property type="entry name" value="RNA POLYMERASE SIGMA-70 FACTOR ECF SUBFAMILY"/>
    <property type="match status" value="1"/>
</dbReference>
<keyword evidence="7" id="KW-1185">Reference proteome</keyword>
<keyword evidence="3" id="KW-0731">Sigma factor</keyword>
<comment type="caution">
    <text evidence="6">The sequence shown here is derived from an EMBL/GenBank/DDBJ whole genome shotgun (WGS) entry which is preliminary data.</text>
</comment>
<dbReference type="CDD" id="cd06171">
    <property type="entry name" value="Sigma70_r4"/>
    <property type="match status" value="1"/>
</dbReference>
<dbReference type="InterPro" id="IPR013324">
    <property type="entry name" value="RNA_pol_sigma_r3/r4-like"/>
</dbReference>
<dbReference type="SUPFAM" id="SSF88659">
    <property type="entry name" value="Sigma3 and sigma4 domains of RNA polymerase sigma factors"/>
    <property type="match status" value="1"/>
</dbReference>
<dbReference type="InterPro" id="IPR013325">
    <property type="entry name" value="RNA_pol_sigma_r2"/>
</dbReference>
<dbReference type="InterPro" id="IPR036388">
    <property type="entry name" value="WH-like_DNA-bd_sf"/>
</dbReference>
<keyword evidence="2" id="KW-0805">Transcription regulation</keyword>
<dbReference type="InterPro" id="IPR014284">
    <property type="entry name" value="RNA_pol_sigma-70_dom"/>
</dbReference>